<name>A0A550CVP7_9AGAR</name>
<dbReference type="EMBL" id="VDMD01000001">
    <property type="protein sequence ID" value="TRM68866.1"/>
    <property type="molecule type" value="Genomic_DNA"/>
</dbReference>
<dbReference type="CDD" id="cd18186">
    <property type="entry name" value="BTB_POZ_ZBTB_KLHL-like"/>
    <property type="match status" value="1"/>
</dbReference>
<keyword evidence="3" id="KW-1185">Reference proteome</keyword>
<proteinExistence type="predicted"/>
<dbReference type="STRING" id="97359.A0A550CVP7"/>
<dbReference type="PROSITE" id="PS50097">
    <property type="entry name" value="BTB"/>
    <property type="match status" value="1"/>
</dbReference>
<dbReference type="SMART" id="SM00225">
    <property type="entry name" value="BTB"/>
    <property type="match status" value="1"/>
</dbReference>
<dbReference type="Pfam" id="PF00651">
    <property type="entry name" value="BTB"/>
    <property type="match status" value="1"/>
</dbReference>
<feature type="domain" description="BTB" evidence="1">
    <location>
        <begin position="21"/>
        <end position="87"/>
    </location>
</feature>
<gene>
    <name evidence="2" type="ORF">BD626DRAFT_562689</name>
</gene>
<protein>
    <recommendedName>
        <fullName evidence="1">BTB domain-containing protein</fullName>
    </recommendedName>
</protein>
<evidence type="ECO:0000313" key="3">
    <source>
        <dbReference type="Proteomes" id="UP000320762"/>
    </source>
</evidence>
<dbReference type="Proteomes" id="UP000320762">
    <property type="component" value="Unassembled WGS sequence"/>
</dbReference>
<dbReference type="InterPro" id="IPR011333">
    <property type="entry name" value="SKP1/BTB/POZ_sf"/>
</dbReference>
<accession>A0A550CVP7</accession>
<dbReference type="InterPro" id="IPR000210">
    <property type="entry name" value="BTB/POZ_dom"/>
</dbReference>
<evidence type="ECO:0000259" key="1">
    <source>
        <dbReference type="PROSITE" id="PS50097"/>
    </source>
</evidence>
<reference evidence="2 3" key="1">
    <citation type="journal article" date="2019" name="New Phytol.">
        <title>Comparative genomics reveals unique wood-decay strategies and fruiting body development in the Schizophyllaceae.</title>
        <authorList>
            <person name="Almasi E."/>
            <person name="Sahu N."/>
            <person name="Krizsan K."/>
            <person name="Balint B."/>
            <person name="Kovacs G.M."/>
            <person name="Kiss B."/>
            <person name="Cseklye J."/>
            <person name="Drula E."/>
            <person name="Henrissat B."/>
            <person name="Nagy I."/>
            <person name="Chovatia M."/>
            <person name="Adam C."/>
            <person name="LaButti K."/>
            <person name="Lipzen A."/>
            <person name="Riley R."/>
            <person name="Grigoriev I.V."/>
            <person name="Nagy L.G."/>
        </authorList>
    </citation>
    <scope>NUCLEOTIDE SEQUENCE [LARGE SCALE GENOMIC DNA]</scope>
    <source>
        <strain evidence="2 3">NL-1724</strain>
    </source>
</reference>
<comment type="caution">
    <text evidence="2">The sequence shown here is derived from an EMBL/GenBank/DDBJ whole genome shotgun (WGS) entry which is preliminary data.</text>
</comment>
<dbReference type="OrthoDB" id="2367075at2759"/>
<sequence>MDSSAASSSAAPRVSSRFMLIDGTVRFQLDDGTLYCVHRHFFQQHSPAFTAQYLGNGNDTVRLNDVSSVDFDRFLALFYPTRIGKCDIQTAEEWASVLRLASRWSFLELRELAIAELETTASPVEKIALARECHVPQWPLNAYADMCTRTRCLSADEAAALGPDAAHAVRGIRDEIENATELSARLMVEDLVVRAGLVLAQQVEGQGAASFMGSPSDAAQFTRAKTYGATFASYGNEFGAASISVM</sequence>
<dbReference type="AlphaFoldDB" id="A0A550CVP7"/>
<dbReference type="Gene3D" id="3.30.710.10">
    <property type="entry name" value="Potassium Channel Kv1.1, Chain A"/>
    <property type="match status" value="1"/>
</dbReference>
<dbReference type="SUPFAM" id="SSF54695">
    <property type="entry name" value="POZ domain"/>
    <property type="match status" value="1"/>
</dbReference>
<organism evidence="2 3">
    <name type="scientific">Schizophyllum amplum</name>
    <dbReference type="NCBI Taxonomy" id="97359"/>
    <lineage>
        <taxon>Eukaryota</taxon>
        <taxon>Fungi</taxon>
        <taxon>Dikarya</taxon>
        <taxon>Basidiomycota</taxon>
        <taxon>Agaricomycotina</taxon>
        <taxon>Agaricomycetes</taxon>
        <taxon>Agaricomycetidae</taxon>
        <taxon>Agaricales</taxon>
        <taxon>Schizophyllaceae</taxon>
        <taxon>Schizophyllum</taxon>
    </lineage>
</organism>
<evidence type="ECO:0000313" key="2">
    <source>
        <dbReference type="EMBL" id="TRM68866.1"/>
    </source>
</evidence>